<name>A0A2N3M2K3_9HYPH</name>
<dbReference type="InterPro" id="IPR016155">
    <property type="entry name" value="Mopterin_synth/thiamin_S_b"/>
</dbReference>
<dbReference type="AlphaFoldDB" id="A0A2N3M2K3"/>
<dbReference type="CDD" id="cd17040">
    <property type="entry name" value="Ubl_MoaD_like"/>
    <property type="match status" value="1"/>
</dbReference>
<accession>A0A2N3M2K3</accession>
<sequence length="74" mass="8159">MRITVKLFATFRENRFKEARREYPPGTTVADVAAELEIEAGLIGMIFIHGRAAELDRVLEEGDVLALFPLLGGG</sequence>
<feature type="domain" description="TGS" evidence="1">
    <location>
        <begin position="1"/>
        <end position="69"/>
    </location>
</feature>
<dbReference type="InterPro" id="IPR003749">
    <property type="entry name" value="ThiS/MoaD-like"/>
</dbReference>
<evidence type="ECO:0000259" key="1">
    <source>
        <dbReference type="PROSITE" id="PS51880"/>
    </source>
</evidence>
<dbReference type="EMBL" id="PJNW01000002">
    <property type="protein sequence ID" value="PKR91082.1"/>
    <property type="molecule type" value="Genomic_DNA"/>
</dbReference>
<dbReference type="RefSeq" id="WP_101288340.1">
    <property type="nucleotide sequence ID" value="NZ_FOUQ01000001.1"/>
</dbReference>
<dbReference type="Gene3D" id="3.10.20.30">
    <property type="match status" value="1"/>
</dbReference>
<comment type="caution">
    <text evidence="2">The sequence shown here is derived from an EMBL/GenBank/DDBJ whole genome shotgun (WGS) entry which is preliminary data.</text>
</comment>
<protein>
    <submittedName>
        <fullName evidence="2">Molybdopterin synthase sulfur carrier subunit</fullName>
    </submittedName>
</protein>
<gene>
    <name evidence="2" type="ORF">CXZ10_03305</name>
</gene>
<reference evidence="2 3" key="1">
    <citation type="submission" date="2017-12" db="EMBL/GenBank/DDBJ databases">
        <title>Anaerobic carbon monoxide metabolism by Pleomorphomonas carboxyditropha sp. nov., a new mesophilic hydrogenogenic carboxidotroph.</title>
        <authorList>
            <person name="Esquivel-Elizondo S."/>
            <person name="Krajmalnik-Brown R."/>
        </authorList>
    </citation>
    <scope>NUCLEOTIDE SEQUENCE [LARGE SCALE GENOMIC DNA]</scope>
    <source>
        <strain evidence="2 3">R5-392</strain>
    </source>
</reference>
<keyword evidence="3" id="KW-1185">Reference proteome</keyword>
<organism evidence="2 3">
    <name type="scientific">Pleomorphomonas diazotrophica</name>
    <dbReference type="NCBI Taxonomy" id="1166257"/>
    <lineage>
        <taxon>Bacteria</taxon>
        <taxon>Pseudomonadati</taxon>
        <taxon>Pseudomonadota</taxon>
        <taxon>Alphaproteobacteria</taxon>
        <taxon>Hyphomicrobiales</taxon>
        <taxon>Pleomorphomonadaceae</taxon>
        <taxon>Pleomorphomonas</taxon>
    </lineage>
</organism>
<dbReference type="InterPro" id="IPR012675">
    <property type="entry name" value="Beta-grasp_dom_sf"/>
</dbReference>
<dbReference type="OrthoDB" id="9801945at2"/>
<evidence type="ECO:0000313" key="2">
    <source>
        <dbReference type="EMBL" id="PKR91082.1"/>
    </source>
</evidence>
<dbReference type="SUPFAM" id="SSF54285">
    <property type="entry name" value="MoaD/ThiS"/>
    <property type="match status" value="1"/>
</dbReference>
<dbReference type="Proteomes" id="UP000233491">
    <property type="component" value="Unassembled WGS sequence"/>
</dbReference>
<evidence type="ECO:0000313" key="3">
    <source>
        <dbReference type="Proteomes" id="UP000233491"/>
    </source>
</evidence>
<proteinExistence type="predicted"/>
<dbReference type="InterPro" id="IPR004095">
    <property type="entry name" value="TGS"/>
</dbReference>
<dbReference type="Pfam" id="PF02597">
    <property type="entry name" value="ThiS"/>
    <property type="match status" value="1"/>
</dbReference>
<dbReference type="PROSITE" id="PS51880">
    <property type="entry name" value="TGS"/>
    <property type="match status" value="1"/>
</dbReference>